<organism evidence="2">
    <name type="scientific">marine sediment metagenome</name>
    <dbReference type="NCBI Taxonomy" id="412755"/>
    <lineage>
        <taxon>unclassified sequences</taxon>
        <taxon>metagenomes</taxon>
        <taxon>ecological metagenomes</taxon>
    </lineage>
</organism>
<evidence type="ECO:0000313" key="2">
    <source>
        <dbReference type="EMBL" id="KKN07327.1"/>
    </source>
</evidence>
<protein>
    <recommendedName>
        <fullName evidence="1">ChsH2 rubredoxin-like zinc ribbon domain-containing protein</fullName>
    </recommendedName>
</protein>
<dbReference type="AlphaFoldDB" id="A0A0F9N671"/>
<dbReference type="InterPro" id="IPR022002">
    <property type="entry name" value="ChsH2_Znr"/>
</dbReference>
<dbReference type="SUPFAM" id="SSF50249">
    <property type="entry name" value="Nucleic acid-binding proteins"/>
    <property type="match status" value="1"/>
</dbReference>
<dbReference type="InterPro" id="IPR052513">
    <property type="entry name" value="Thioester_dehydratase-like"/>
</dbReference>
<name>A0A0F9N671_9ZZZZ</name>
<comment type="caution">
    <text evidence="2">The sequence shown here is derived from an EMBL/GenBank/DDBJ whole genome shotgun (WGS) entry which is preliminary data.</text>
</comment>
<sequence length="186" mass="21730">MNHKENGSEEMPKLIQRKSLDYIKKDYKRTRTMPGNWYLSSYKFKFNITHMQPFLEKLKEKKIIGLECSSCNRVFFPPRLVCGKCLVKPDRWVDLRETGRVATFTVSYLKDPDTDEVLEKPIVLVQHDGADTVSLAQLSPEIDYKDTYIGMPIKIHWTENPTGSLMDIEYYDLVEDDAKDLELSRD</sequence>
<dbReference type="Pfam" id="PF12172">
    <property type="entry name" value="zf-ChsH2"/>
    <property type="match status" value="1"/>
</dbReference>
<evidence type="ECO:0000259" key="1">
    <source>
        <dbReference type="Pfam" id="PF12172"/>
    </source>
</evidence>
<accession>A0A0F9N671</accession>
<dbReference type="EMBL" id="LAZR01004582">
    <property type="protein sequence ID" value="KKN07327.1"/>
    <property type="molecule type" value="Genomic_DNA"/>
</dbReference>
<dbReference type="PANTHER" id="PTHR34075">
    <property type="entry name" value="BLR3430 PROTEIN"/>
    <property type="match status" value="1"/>
</dbReference>
<dbReference type="Gene3D" id="6.10.30.10">
    <property type="match status" value="1"/>
</dbReference>
<reference evidence="2" key="1">
    <citation type="journal article" date="2015" name="Nature">
        <title>Complex archaea that bridge the gap between prokaryotes and eukaryotes.</title>
        <authorList>
            <person name="Spang A."/>
            <person name="Saw J.H."/>
            <person name="Jorgensen S.L."/>
            <person name="Zaremba-Niedzwiedzka K."/>
            <person name="Martijn J."/>
            <person name="Lind A.E."/>
            <person name="van Eijk R."/>
            <person name="Schleper C."/>
            <person name="Guy L."/>
            <person name="Ettema T.J."/>
        </authorList>
    </citation>
    <scope>NUCLEOTIDE SEQUENCE</scope>
</reference>
<proteinExistence type="predicted"/>
<dbReference type="InterPro" id="IPR012340">
    <property type="entry name" value="NA-bd_OB-fold"/>
</dbReference>
<gene>
    <name evidence="2" type="ORF">LCGC14_1068240</name>
</gene>
<feature type="domain" description="ChsH2 rubredoxin-like zinc ribbon" evidence="1">
    <location>
        <begin position="56"/>
        <end position="86"/>
    </location>
</feature>
<dbReference type="PANTHER" id="PTHR34075:SF4">
    <property type="entry name" value="DUF35 DOMAIN-CONTAINING PROTEIN"/>
    <property type="match status" value="1"/>
</dbReference>